<keyword evidence="2" id="KW-1185">Reference proteome</keyword>
<proteinExistence type="predicted"/>
<dbReference type="AlphaFoldDB" id="A0AAV0W4K5"/>
<evidence type="ECO:0000313" key="1">
    <source>
        <dbReference type="EMBL" id="CAI6350714.1"/>
    </source>
</evidence>
<organism evidence="1 2">
    <name type="scientific">Macrosiphum euphorbiae</name>
    <name type="common">potato aphid</name>
    <dbReference type="NCBI Taxonomy" id="13131"/>
    <lineage>
        <taxon>Eukaryota</taxon>
        <taxon>Metazoa</taxon>
        <taxon>Ecdysozoa</taxon>
        <taxon>Arthropoda</taxon>
        <taxon>Hexapoda</taxon>
        <taxon>Insecta</taxon>
        <taxon>Pterygota</taxon>
        <taxon>Neoptera</taxon>
        <taxon>Paraneoptera</taxon>
        <taxon>Hemiptera</taxon>
        <taxon>Sternorrhyncha</taxon>
        <taxon>Aphidomorpha</taxon>
        <taxon>Aphidoidea</taxon>
        <taxon>Aphididae</taxon>
        <taxon>Macrosiphini</taxon>
        <taxon>Macrosiphum</taxon>
    </lineage>
</organism>
<comment type="caution">
    <text evidence="1">The sequence shown here is derived from an EMBL/GenBank/DDBJ whole genome shotgun (WGS) entry which is preliminary data.</text>
</comment>
<evidence type="ECO:0000313" key="2">
    <source>
        <dbReference type="Proteomes" id="UP001160148"/>
    </source>
</evidence>
<dbReference type="Proteomes" id="UP001160148">
    <property type="component" value="Unassembled WGS sequence"/>
</dbReference>
<protein>
    <submittedName>
        <fullName evidence="1">Uncharacterized protein</fullName>
    </submittedName>
</protein>
<reference evidence="1 2" key="1">
    <citation type="submission" date="2023-01" db="EMBL/GenBank/DDBJ databases">
        <authorList>
            <person name="Whitehead M."/>
        </authorList>
    </citation>
    <scope>NUCLEOTIDE SEQUENCE [LARGE SCALE GENOMIC DNA]</scope>
</reference>
<accession>A0AAV0W4K5</accession>
<name>A0AAV0W4K5_9HEMI</name>
<gene>
    <name evidence="1" type="ORF">MEUPH1_LOCUS7145</name>
</gene>
<dbReference type="EMBL" id="CARXXK010000001">
    <property type="protein sequence ID" value="CAI6350714.1"/>
    <property type="molecule type" value="Genomic_DNA"/>
</dbReference>
<sequence>MLAFEDNFNDEYEYIGGVSLPNSKKKKPIKDRQENPRNALEITEIGTIILNDIIDKYPFIYQGNNMNDNKLIETVYQLLKERSFILTNLEFDLLLRYLRENIFTVLKNKIIHKHPLFDCIKNHDIGTRFKLLNAIGNNFDYKKKVAITKAMSSTWNGLNDLFIYEDRRIDFKNDLIHSLFMILYACKLPGFEDVSILQDYSMMVDEIKNNDFNKNNLMLLFLRTADTSLLPSKDINHLTYSVNNEILRINISMLLRELSYSIRSGSFENKASDMLLLLLKEIKMLRQGLKKKIYYMLF</sequence>